<dbReference type="InterPro" id="IPR054347">
    <property type="entry name" value="TOTE_primase"/>
</dbReference>
<dbReference type="PDB" id="7P9J">
    <property type="method" value="X-ray"/>
    <property type="resolution" value="1.90 A"/>
    <property type="chains" value="A/B/C=110-328"/>
</dbReference>
<gene>
    <name evidence="3" type="ordered locus">Marpi_0402</name>
</gene>
<organism evidence="3 4">
    <name type="scientific">Marinitoga piezophila (strain DSM 14283 / JCM 11233 / KA3)</name>
    <dbReference type="NCBI Taxonomy" id="443254"/>
    <lineage>
        <taxon>Bacteria</taxon>
        <taxon>Thermotogati</taxon>
        <taxon>Thermotogota</taxon>
        <taxon>Thermotogae</taxon>
        <taxon>Petrotogales</taxon>
        <taxon>Petrotogaceae</taxon>
        <taxon>Marinitoga</taxon>
    </lineage>
</organism>
<evidence type="ECO:0007829" key="9">
    <source>
        <dbReference type="PDB" id="7QAZ"/>
    </source>
</evidence>
<accession>H2J4R1</accession>
<feature type="binding site" evidence="6">
    <location>
        <position position="223"/>
    </location>
    <ligand>
        <name>dGTP</name>
        <dbReference type="ChEBI" id="CHEBI:61429"/>
    </ligand>
</feature>
<feature type="binding site" evidence="6">
    <location>
        <position position="283"/>
    </location>
    <ligand>
        <name>dGTP</name>
        <dbReference type="ChEBI" id="CHEBI:61429"/>
    </ligand>
</feature>
<keyword evidence="5 6" id="KW-0002">3D-structure</keyword>
<evidence type="ECO:0000256" key="1">
    <source>
        <dbReference type="SAM" id="Coils"/>
    </source>
</evidence>
<feature type="modified residue" description="N6-methyllysine" evidence="7">
    <location>
        <position position="277"/>
    </location>
</feature>
<feature type="binding site" evidence="6">
    <location>
        <position position="177"/>
    </location>
    <ligand>
        <name>Mn(2+)</name>
        <dbReference type="ChEBI" id="CHEBI:29035"/>
    </ligand>
</feature>
<dbReference type="Proteomes" id="UP000007161">
    <property type="component" value="Chromosome"/>
</dbReference>
<keyword evidence="1" id="KW-0175">Coiled coil</keyword>
<reference evidence="3 4" key="1">
    <citation type="journal article" date="2012" name="J. Bacteriol.">
        <title>Complete Genome Sequence of the Thermophilic, Piezophilic, Heterotrophic Bacterium Marinitoga piezophila KA3.</title>
        <authorList>
            <person name="Lucas S."/>
            <person name="Han J."/>
            <person name="Lapidus A."/>
            <person name="Cheng J.F."/>
            <person name="Goodwin L.A."/>
            <person name="Pitluck S."/>
            <person name="Peters L."/>
            <person name="Mikhailova N."/>
            <person name="Teshima H."/>
            <person name="Detter J.C."/>
            <person name="Han C."/>
            <person name="Tapia R."/>
            <person name="Land M."/>
            <person name="Hauser L."/>
            <person name="Kyrpides N.C."/>
            <person name="Ivanova N."/>
            <person name="Pagani I."/>
            <person name="Vannier P."/>
            <person name="Oger P."/>
            <person name="Bartlett D.H."/>
            <person name="Noll K.M."/>
            <person name="Woyke T."/>
            <person name="Jebbar M."/>
        </authorList>
    </citation>
    <scope>NUCLEOTIDE SEQUENCE [LARGE SCALE GENOMIC DNA]</scope>
    <source>
        <strain evidence="4">DSM 14283 / JCM 11233 / KA3</strain>
    </source>
</reference>
<feature type="binding site" evidence="6">
    <location>
        <position position="260"/>
    </location>
    <ligand>
        <name>Mn(2+)</name>
        <dbReference type="ChEBI" id="CHEBI:29035"/>
    </ligand>
</feature>
<feature type="binding site" evidence="6">
    <location>
        <position position="222"/>
    </location>
    <ligand>
        <name>dGTP</name>
        <dbReference type="ChEBI" id="CHEBI:61429"/>
    </ligand>
</feature>
<feature type="binding site" evidence="9">
    <location>
        <position position="260"/>
    </location>
    <ligand>
        <name>GTP</name>
        <dbReference type="ChEBI" id="CHEBI:37565"/>
        <label>2</label>
    </ligand>
</feature>
<dbReference type="AlphaFoldDB" id="H2J4R1"/>
<dbReference type="SUPFAM" id="SSF56747">
    <property type="entry name" value="Prim-pol domain"/>
    <property type="match status" value="1"/>
</dbReference>
<feature type="binding site" evidence="8">
    <location>
        <position position="181"/>
    </location>
    <ligand>
        <name>GTP</name>
        <dbReference type="ChEBI" id="CHEBI:37565"/>
        <label>1</label>
    </ligand>
</feature>
<dbReference type="KEGG" id="mpz:Marpi_0402"/>
<protein>
    <recommendedName>
        <fullName evidence="2">TOTE conflict system primase domain-containing protein</fullName>
    </recommendedName>
</protein>
<dbReference type="PDB" id="7NQE">
    <property type="method" value="X-ray"/>
    <property type="resolution" value="1.28 A"/>
    <property type="chains" value="A=109-330"/>
</dbReference>
<feature type="binding site" evidence="9">
    <location>
        <position position="182"/>
    </location>
    <ligand>
        <name>GTP</name>
        <dbReference type="ChEBI" id="CHEBI:37565"/>
        <label>2</label>
    </ligand>
</feature>
<reference evidence="5 6" key="3">
    <citation type="journal article" date="2022" name="Nature">
        <title>Molecular basis for the initiation of DNA primer synthesis.</title>
        <authorList>
            <person name="Li A.W.H."/>
            <person name="Zabrady K."/>
            <person name="Bainbridge L.J."/>
            <person name="Zabrady M."/>
            <person name="Naseem-Khan S."/>
            <person name="Berger M.B."/>
            <person name="Kolesar P."/>
            <person name="Cisneros G.A."/>
            <person name="Doherty A.J."/>
        </authorList>
    </citation>
    <scope>X-RAY CRYSTALLOGRAPHY (1.28 ANGSTROMS) OF 109-330 IN COMPLEX WITH GTP; MN(2+) AND DGTP</scope>
    <scope>METHYLATION AT LYS-277</scope>
</reference>
<feature type="binding site" evidence="6">
    <location>
        <position position="226"/>
    </location>
    <ligand>
        <name>dGTP</name>
        <dbReference type="ChEBI" id="CHEBI:61429"/>
    </ligand>
</feature>
<dbReference type="PDB" id="7NQF">
    <property type="method" value="X-ray"/>
    <property type="resolution" value="2.02 A"/>
    <property type="chains" value="A/B=110-328"/>
</dbReference>
<keyword evidence="6" id="KW-0479">Metal-binding</keyword>
<dbReference type="eggNOG" id="COG0457">
    <property type="taxonomic scope" value="Bacteria"/>
</dbReference>
<dbReference type="PDB" id="7NQD">
    <property type="method" value="X-ray"/>
    <property type="resolution" value="2.97 A"/>
    <property type="chains" value="A/B=109-330"/>
</dbReference>
<keyword evidence="8 9" id="KW-0547">Nucleotide-binding</keyword>
<dbReference type="SMR" id="H2J4R1"/>
<dbReference type="OrthoDB" id="9802848at2"/>
<evidence type="ECO:0007829" key="8">
    <source>
        <dbReference type="PDB" id="7P9J"/>
    </source>
</evidence>
<feature type="domain" description="TOTE conflict system primase" evidence="2">
    <location>
        <begin position="115"/>
        <end position="320"/>
    </location>
</feature>
<proteinExistence type="evidence at protein level"/>
<evidence type="ECO:0000313" key="3">
    <source>
        <dbReference type="EMBL" id="AEX84846.1"/>
    </source>
</evidence>
<evidence type="ECO:0000259" key="2">
    <source>
        <dbReference type="Pfam" id="PF22548"/>
    </source>
</evidence>
<feature type="coiled-coil region" evidence="1">
    <location>
        <begin position="497"/>
        <end position="531"/>
    </location>
</feature>
<dbReference type="EMBL" id="CP003257">
    <property type="protein sequence ID" value="AEX84846.1"/>
    <property type="molecule type" value="Genomic_DNA"/>
</dbReference>
<evidence type="ECO:0007829" key="7">
    <source>
        <dbReference type="PDB" id="7NQF"/>
    </source>
</evidence>
<dbReference type="eggNOG" id="COG4951">
    <property type="taxonomic scope" value="Bacteria"/>
</dbReference>
<name>H2J4R1_MARPK</name>
<feature type="binding site" evidence="8">
    <location>
        <position position="223"/>
    </location>
    <ligand>
        <name>GTP</name>
        <dbReference type="ChEBI" id="CHEBI:37565"/>
        <label>1</label>
    </ligand>
</feature>
<keyword evidence="8 9" id="KW-0342">GTP-binding</keyword>
<dbReference type="Gene3D" id="1.25.40.10">
    <property type="entry name" value="Tetratricopeptide repeat domain"/>
    <property type="match status" value="1"/>
</dbReference>
<dbReference type="CDD" id="cd00525">
    <property type="entry name" value="AE_Prim_S_like"/>
    <property type="match status" value="1"/>
</dbReference>
<sequence length="546" mass="64204">MNFKELAFKAEEDFDFEKAIEYYKKAFNELTINDDSLIRYANLLFDFQKFEEAEPIFEKIVSEINDSEYMSKLAIIYEENNKFEKALKIYKELGIESKVKELSDKIELKAPSQNAIKRFMTLFSGREDVFSIQYEGGYRPIRRPLNFHDIKDHFSGKKTLGIYLLKKNDTVKFAAYDIDIKKHYLNREDKFVYEENSKKVAKRLSRELNLENIIHYFEFTGNRGYHIWIFFDIPVSAYKIKYIMEKILDRIELEEGIDVEIFPKQTSLNGGLGNLIKVPLGVHKKTGKKCLFVDNDFNVIENQIEFLNNIKENKATEIDKLFREIFNENDYDDFNVTYKKRTTSSKNSASKKIKSSIRKTLPKSNKNIFTQMIEGCHILKQINEKIEKEAYITEEEEMIFIKSLANLENSKKFIEMKLSQTINFSKKRIDMIIKQSLGVPITCEEIRKIILNKDISLSLENCTCKFQGNYNSPYAIVENIEEMFLDKIDINDIAKKIVEKNAEKFEIEKEIKNLKRMIAKKMGDSKELRTEIGTIKRFGDDIEIIL</sequence>
<dbReference type="GO" id="GO:0005525">
    <property type="term" value="F:GTP binding"/>
    <property type="evidence" value="ECO:0007669"/>
    <property type="project" value="UniProtKB-KW"/>
</dbReference>
<evidence type="ECO:0007829" key="5">
    <source>
        <dbReference type="PDB" id="7NQD"/>
    </source>
</evidence>
<feature type="binding site" evidence="8">
    <location>
        <position position="179"/>
    </location>
    <ligand>
        <name>GTP</name>
        <dbReference type="ChEBI" id="CHEBI:37565"/>
        <label>1</label>
    </ligand>
</feature>
<keyword evidence="4" id="KW-1185">Reference proteome</keyword>
<feature type="binding site" evidence="8">
    <location>
        <position position="260"/>
    </location>
    <ligand>
        <name>GTP</name>
        <dbReference type="ChEBI" id="CHEBI:37565"/>
        <label>1</label>
    </ligand>
</feature>
<feature type="binding site" evidence="8">
    <location>
        <position position="182"/>
    </location>
    <ligand>
        <name>GTP</name>
        <dbReference type="ChEBI" id="CHEBI:37565"/>
        <label>1</label>
    </ligand>
</feature>
<dbReference type="PDB" id="7QAZ">
    <property type="method" value="X-ray"/>
    <property type="resolution" value="2.11 A"/>
    <property type="chains" value="A/B/C=110-328"/>
</dbReference>
<dbReference type="HOGENOM" id="CLU_465168_0_0_0"/>
<feature type="binding site" evidence="6">
    <location>
        <position position="277"/>
    </location>
    <ligand>
        <name>dGTP</name>
        <dbReference type="ChEBI" id="CHEBI:61429"/>
    </ligand>
</feature>
<evidence type="ECO:0007829" key="6">
    <source>
        <dbReference type="PDB" id="7NQE"/>
    </source>
</evidence>
<dbReference type="GO" id="GO:0046872">
    <property type="term" value="F:metal ion binding"/>
    <property type="evidence" value="ECO:0007669"/>
    <property type="project" value="UniProtKB-KW"/>
</dbReference>
<reference evidence="4" key="2">
    <citation type="submission" date="2012-01" db="EMBL/GenBank/DDBJ databases">
        <title>Complete sequence of chromosome of Marinitoga piezophila KA3.</title>
        <authorList>
            <person name="Lucas S."/>
            <person name="Han J."/>
            <person name="Lapidus A."/>
            <person name="Cheng J.-F."/>
            <person name="Goodwin L."/>
            <person name="Pitluck S."/>
            <person name="Peters L."/>
            <person name="Mikhailova N."/>
            <person name="Teshima H."/>
            <person name="Detter J.C."/>
            <person name="Han C."/>
            <person name="Tapia R."/>
            <person name="Land M."/>
            <person name="Hauser L."/>
            <person name="Kyrpides N."/>
            <person name="Ivanova N."/>
            <person name="Pagani I."/>
            <person name="Jebbar M."/>
            <person name="Vannier P."/>
            <person name="Oger P."/>
            <person name="Cario A."/>
            <person name="Bartlett D."/>
            <person name="Noll K.M."/>
            <person name="Woyke T."/>
        </authorList>
    </citation>
    <scope>NUCLEOTIDE SEQUENCE [LARGE SCALE GENOMIC DNA]</scope>
    <source>
        <strain evidence="4">DSM 14283 / JCM 11233 / KA3</strain>
    </source>
</reference>
<feature type="binding site" evidence="6">
    <location>
        <position position="179"/>
    </location>
    <ligand>
        <name>Mn(2+)</name>
        <dbReference type="ChEBI" id="CHEBI:29035"/>
    </ligand>
</feature>
<dbReference type="InterPro" id="IPR011990">
    <property type="entry name" value="TPR-like_helical_dom_sf"/>
</dbReference>
<dbReference type="Pfam" id="PF22548">
    <property type="entry name" value="AEP-TOTE"/>
    <property type="match status" value="1"/>
</dbReference>
<dbReference type="STRING" id="443254.Marpi_0402"/>
<dbReference type="NCBIfam" id="NF040561">
    <property type="entry name" value="PrimPol_Msp"/>
    <property type="match status" value="1"/>
</dbReference>
<dbReference type="RefSeq" id="WP_014295918.1">
    <property type="nucleotide sequence ID" value="NC_016751.1"/>
</dbReference>
<evidence type="ECO:0000313" key="4">
    <source>
        <dbReference type="Proteomes" id="UP000007161"/>
    </source>
</evidence>
<feature type="binding site" evidence="9">
    <location>
        <position position="223"/>
    </location>
    <ligand>
        <name>GTP</name>
        <dbReference type="ChEBI" id="CHEBI:37565"/>
        <label>2</label>
    </ligand>
</feature>
<dbReference type="Pfam" id="PF14559">
    <property type="entry name" value="TPR_19"/>
    <property type="match status" value="1"/>
</dbReference>
<feature type="binding site" evidence="6">
    <location>
        <position position="220"/>
    </location>
    <ligand>
        <name>dGTP</name>
        <dbReference type="ChEBI" id="CHEBI:61429"/>
    </ligand>
</feature>
<dbReference type="SUPFAM" id="SSF48452">
    <property type="entry name" value="TPR-like"/>
    <property type="match status" value="1"/>
</dbReference>